<dbReference type="Proteomes" id="UP000050342">
    <property type="component" value="Unassembled WGS sequence"/>
</dbReference>
<comment type="caution">
    <text evidence="1">The sequence shown here is derived from an EMBL/GenBank/DDBJ whole genome shotgun (WGS) entry which is preliminary data.</text>
</comment>
<evidence type="ECO:0000313" key="2">
    <source>
        <dbReference type="Proteomes" id="UP000050342"/>
    </source>
</evidence>
<sequence length="258" mass="29302">MTLIMTNMTQKDVPVVASGVSSELIIKLETTGEKERFGARVEAVMGVDSKVKSIFMSNAQYGFRPHSNGRDAHWHYAPSFNSEHWKPEISIDVICRNLPAYSSVIEIGTFTYYSADNIKGVTTPLKVRAAYDPNIKLDLQEELLATWEDYSTNRRVYSHKIRLDLPDDNLSHWSVSFKVSPGTVLFKKPWTAYTHDLETGVVEFKWFATKSNIQTELREVDFQLLSTSLIYNPALEKLASLTGYYVMAEDQLVSDLES</sequence>
<dbReference type="OrthoDB" id="7026884at2"/>
<dbReference type="EMBL" id="LLWH01000090">
    <property type="protein sequence ID" value="KQB54345.1"/>
    <property type="molecule type" value="Genomic_DNA"/>
</dbReference>
<gene>
    <name evidence="1" type="ORF">AQS70_07780</name>
</gene>
<organism evidence="1 2">
    <name type="scientific">Pseudomonas endophytica</name>
    <dbReference type="NCBI Taxonomy" id="1563157"/>
    <lineage>
        <taxon>Bacteria</taxon>
        <taxon>Pseudomonadati</taxon>
        <taxon>Pseudomonadota</taxon>
        <taxon>Gammaproteobacteria</taxon>
        <taxon>Pseudomonadales</taxon>
        <taxon>Pseudomonadaceae</taxon>
        <taxon>Pseudomonas</taxon>
    </lineage>
</organism>
<dbReference type="AlphaFoldDB" id="A0A0Q0SQR0"/>
<evidence type="ECO:0000313" key="1">
    <source>
        <dbReference type="EMBL" id="KQB54345.1"/>
    </source>
</evidence>
<dbReference type="RefSeq" id="WP_055102257.1">
    <property type="nucleotide sequence ID" value="NZ_LLWH01000090.1"/>
</dbReference>
<reference evidence="1 2" key="1">
    <citation type="submission" date="2015-10" db="EMBL/GenBank/DDBJ databases">
        <title>Pseudomonas helleri sp. nov. and Pseudomonas weihenstephanensis sp. nov., isolated from raw cows milk.</title>
        <authorList>
            <person name="Von Neubeck M."/>
            <person name="Huptas C."/>
            <person name="Wenning M."/>
            <person name="Scherer S."/>
        </authorList>
    </citation>
    <scope>NUCLEOTIDE SEQUENCE [LARGE SCALE GENOMIC DNA]</scope>
    <source>
        <strain evidence="1 2">BSTT44</strain>
    </source>
</reference>
<accession>A0A0Q0SQR0</accession>
<protein>
    <submittedName>
        <fullName evidence="1">Uncharacterized protein</fullName>
    </submittedName>
</protein>
<keyword evidence="2" id="KW-1185">Reference proteome</keyword>
<proteinExistence type="predicted"/>
<dbReference type="STRING" id="1563157.AQS70_07780"/>
<name>A0A0Q0SQR0_9PSED</name>